<dbReference type="EMBL" id="CAICTM010001944">
    <property type="protein sequence ID" value="CAB9527133.1"/>
    <property type="molecule type" value="Genomic_DNA"/>
</dbReference>
<evidence type="ECO:0000313" key="2">
    <source>
        <dbReference type="EMBL" id="CAB9527133.1"/>
    </source>
</evidence>
<dbReference type="Proteomes" id="UP001153069">
    <property type="component" value="Unassembled WGS sequence"/>
</dbReference>
<gene>
    <name evidence="2" type="ORF">SEMRO_1946_G307090.2</name>
</gene>
<organism evidence="2 3">
    <name type="scientific">Seminavis robusta</name>
    <dbReference type="NCBI Taxonomy" id="568900"/>
    <lineage>
        <taxon>Eukaryota</taxon>
        <taxon>Sar</taxon>
        <taxon>Stramenopiles</taxon>
        <taxon>Ochrophyta</taxon>
        <taxon>Bacillariophyta</taxon>
        <taxon>Bacillariophyceae</taxon>
        <taxon>Bacillariophycidae</taxon>
        <taxon>Naviculales</taxon>
        <taxon>Naviculaceae</taxon>
        <taxon>Seminavis</taxon>
    </lineage>
</organism>
<sequence>MRDVKKKMIADVDNTSIFGASRSSARRVPSDSSTTASPRKAVASPDQHVSFPHVTTMEHGSIFPINQDHKTILHHFLKKPTMLKRATSWDDKSLSSMGLTEQEWTQLLSETSGFPELEEEDPLLSNFGNEVVCLHGGDLLLQTFEW</sequence>
<evidence type="ECO:0000256" key="1">
    <source>
        <dbReference type="SAM" id="MobiDB-lite"/>
    </source>
</evidence>
<evidence type="ECO:0000313" key="3">
    <source>
        <dbReference type="Proteomes" id="UP001153069"/>
    </source>
</evidence>
<comment type="caution">
    <text evidence="2">The sequence shown here is derived from an EMBL/GenBank/DDBJ whole genome shotgun (WGS) entry which is preliminary data.</text>
</comment>
<dbReference type="AlphaFoldDB" id="A0A9N8EUV0"/>
<feature type="region of interest" description="Disordered" evidence="1">
    <location>
        <begin position="21"/>
        <end position="49"/>
    </location>
</feature>
<protein>
    <submittedName>
        <fullName evidence="2">Uncharacterized protein</fullName>
    </submittedName>
</protein>
<accession>A0A9N8EUV0</accession>
<reference evidence="2" key="1">
    <citation type="submission" date="2020-06" db="EMBL/GenBank/DDBJ databases">
        <authorList>
            <consortium name="Plant Systems Biology data submission"/>
        </authorList>
    </citation>
    <scope>NUCLEOTIDE SEQUENCE</scope>
    <source>
        <strain evidence="2">D6</strain>
    </source>
</reference>
<proteinExistence type="predicted"/>
<keyword evidence="3" id="KW-1185">Reference proteome</keyword>
<name>A0A9N8EUV0_9STRA</name>